<evidence type="ECO:0000256" key="1">
    <source>
        <dbReference type="ARBA" id="ARBA00022475"/>
    </source>
</evidence>
<dbReference type="RefSeq" id="WP_166011244.1">
    <property type="nucleotide sequence ID" value="NZ_CP049801.1"/>
</dbReference>
<dbReference type="Pfam" id="PF07869">
    <property type="entry name" value="DUF1656"/>
    <property type="match status" value="1"/>
</dbReference>
<keyword evidence="3 5" id="KW-1133">Transmembrane helix</keyword>
<feature type="transmembrane region" description="Helical" evidence="5">
    <location>
        <begin position="41"/>
        <end position="63"/>
    </location>
</feature>
<dbReference type="InterPro" id="IPR012451">
    <property type="entry name" value="DUF1656"/>
</dbReference>
<protein>
    <submittedName>
        <fullName evidence="6">DUF1656 domain-containing protein</fullName>
    </submittedName>
</protein>
<keyword evidence="1" id="KW-1003">Cell membrane</keyword>
<dbReference type="KEGG" id="asha:G8E00_14510"/>
<evidence type="ECO:0000256" key="4">
    <source>
        <dbReference type="ARBA" id="ARBA00023136"/>
    </source>
</evidence>
<evidence type="ECO:0000313" key="6">
    <source>
        <dbReference type="EMBL" id="QIO07060.1"/>
    </source>
</evidence>
<feature type="transmembrane region" description="Helical" evidence="5">
    <location>
        <begin position="6"/>
        <end position="29"/>
    </location>
</feature>
<evidence type="ECO:0000256" key="3">
    <source>
        <dbReference type="ARBA" id="ARBA00022989"/>
    </source>
</evidence>
<keyword evidence="2 5" id="KW-0812">Transmembrane</keyword>
<name>A0A6G8RYY7_9GAMM</name>
<gene>
    <name evidence="6" type="ORF">G8E00_14510</name>
</gene>
<proteinExistence type="predicted"/>
<organism evidence="6 7">
    <name type="scientific">Acinetobacter shaoyimingii</name>
    <dbReference type="NCBI Taxonomy" id="2715164"/>
    <lineage>
        <taxon>Bacteria</taxon>
        <taxon>Pseudomonadati</taxon>
        <taxon>Pseudomonadota</taxon>
        <taxon>Gammaproteobacteria</taxon>
        <taxon>Moraxellales</taxon>
        <taxon>Moraxellaceae</taxon>
        <taxon>Acinetobacter</taxon>
    </lineage>
</organism>
<evidence type="ECO:0000313" key="7">
    <source>
        <dbReference type="Proteomes" id="UP000502297"/>
    </source>
</evidence>
<accession>A0A6G8RYY7</accession>
<reference evidence="6 7" key="1">
    <citation type="submission" date="2020-03" db="EMBL/GenBank/DDBJ databases">
        <authorList>
            <person name="Zhu W."/>
        </authorList>
    </citation>
    <scope>NUCLEOTIDE SEQUENCE [LARGE SCALE GENOMIC DNA]</scope>
    <source>
        <strain evidence="6 7">323-1</strain>
    </source>
</reference>
<dbReference type="EMBL" id="CP049801">
    <property type="protein sequence ID" value="QIO07060.1"/>
    <property type="molecule type" value="Genomic_DNA"/>
</dbReference>
<dbReference type="Proteomes" id="UP000502297">
    <property type="component" value="Chromosome"/>
</dbReference>
<sequence length="68" mass="7971">MGEFNVYGVYIPTLLVQGLVAYVLLLFVIRYTDRWMEQGSDAFLGLFNFCLYLVLLLLVHWVFVWSGF</sequence>
<keyword evidence="4 5" id="KW-0472">Membrane</keyword>
<evidence type="ECO:0000256" key="5">
    <source>
        <dbReference type="SAM" id="Phobius"/>
    </source>
</evidence>
<keyword evidence="7" id="KW-1185">Reference proteome</keyword>
<dbReference type="AlphaFoldDB" id="A0A6G8RYY7"/>
<evidence type="ECO:0000256" key="2">
    <source>
        <dbReference type="ARBA" id="ARBA00022692"/>
    </source>
</evidence>